<dbReference type="HOGENOM" id="CLU_2534641_0_0_2"/>
<accession>A0A0E3RSE5</accession>
<evidence type="ECO:0000313" key="2">
    <source>
        <dbReference type="Proteomes" id="UP000033063"/>
    </source>
</evidence>
<dbReference type="Proteomes" id="UP000033063">
    <property type="component" value="Chromosome"/>
</dbReference>
<evidence type="ECO:0008006" key="3">
    <source>
        <dbReference type="Google" id="ProtNLM"/>
    </source>
</evidence>
<dbReference type="GeneID" id="24878300"/>
<protein>
    <recommendedName>
        <fullName evidence="3">DUF5678 domain-containing protein</fullName>
    </recommendedName>
</protein>
<dbReference type="AlphaFoldDB" id="A0A0E3RSE5"/>
<sequence length="83" mass="9641">MLGPNIFDEKAKRIYEAHKEEWETLYNGKIIAIDIDANDFVSVGENIGDVDLEARKERPGHRIFMRRVGKNPAVARLRNRNYV</sequence>
<organism evidence="1 2">
    <name type="scientific">Methanosarcina mazei LYC</name>
    <dbReference type="NCBI Taxonomy" id="1434114"/>
    <lineage>
        <taxon>Archaea</taxon>
        <taxon>Methanobacteriati</taxon>
        <taxon>Methanobacteriota</taxon>
        <taxon>Stenosarchaea group</taxon>
        <taxon>Methanomicrobia</taxon>
        <taxon>Methanosarcinales</taxon>
        <taxon>Methanosarcinaceae</taxon>
        <taxon>Methanosarcina</taxon>
    </lineage>
</organism>
<evidence type="ECO:0000313" key="1">
    <source>
        <dbReference type="EMBL" id="AKB68580.1"/>
    </source>
</evidence>
<dbReference type="PATRIC" id="fig|1434114.4.peg.2590"/>
<dbReference type="EMBL" id="CP009513">
    <property type="protein sequence ID" value="AKB68580.1"/>
    <property type="molecule type" value="Genomic_DNA"/>
</dbReference>
<proteinExistence type="predicted"/>
<dbReference type="RefSeq" id="WP_048040650.1">
    <property type="nucleotide sequence ID" value="NZ_CP009513.1"/>
</dbReference>
<reference evidence="1 2" key="1">
    <citation type="submission" date="2014-07" db="EMBL/GenBank/DDBJ databases">
        <title>Methanogenic archaea and the global carbon cycle.</title>
        <authorList>
            <person name="Henriksen J.R."/>
            <person name="Luke J."/>
            <person name="Reinhart S."/>
            <person name="Benedict M.N."/>
            <person name="Youngblut N.D."/>
            <person name="Metcalf M.E."/>
            <person name="Whitaker R.J."/>
            <person name="Metcalf W.W."/>
        </authorList>
    </citation>
    <scope>NUCLEOTIDE SEQUENCE [LARGE SCALE GENOMIC DNA]</scope>
    <source>
        <strain evidence="1 2">LYC</strain>
    </source>
</reference>
<gene>
    <name evidence="1" type="ORF">MSMAL_2037</name>
</gene>
<name>A0A0E3RSE5_METMZ</name>